<feature type="compositionally biased region" description="Basic and acidic residues" evidence="1">
    <location>
        <begin position="157"/>
        <end position="167"/>
    </location>
</feature>
<sequence>MPEASSKARLPQSILDQFWQRMADMFGHAWVSQYGADPAGHAADTWGAALASLTPKQLATGLHATHNLGSDFPPSSPRFRKLCLGIPEFAAVEYELRTNKGARSPFLRQVWSYVDGYLFARAESKKAERMLREAYGLAVEYAMKGGTLPYPIEGELEAPKPEQRKPASAETAEAELQKMRDILRENEPEAEQVEGEATGDECHPLSAQEDGV</sequence>
<evidence type="ECO:0000313" key="3">
    <source>
        <dbReference type="Proteomes" id="UP001430193"/>
    </source>
</evidence>
<accession>A0ABS2KLC2</accession>
<dbReference type="RefSeq" id="WP_204633136.1">
    <property type="nucleotide sequence ID" value="NZ_BSOC01000001.1"/>
</dbReference>
<dbReference type="EMBL" id="JADIKF010000040">
    <property type="protein sequence ID" value="MBM7131577.1"/>
    <property type="molecule type" value="Genomic_DNA"/>
</dbReference>
<protein>
    <submittedName>
        <fullName evidence="2">Uncharacterized protein</fullName>
    </submittedName>
</protein>
<keyword evidence="3" id="KW-1185">Reference proteome</keyword>
<organism evidence="2 3">
    <name type="scientific">Dyella mobilis</name>
    <dbReference type="NCBI Taxonomy" id="1849582"/>
    <lineage>
        <taxon>Bacteria</taxon>
        <taxon>Pseudomonadati</taxon>
        <taxon>Pseudomonadota</taxon>
        <taxon>Gammaproteobacteria</taxon>
        <taxon>Lysobacterales</taxon>
        <taxon>Rhodanobacteraceae</taxon>
        <taxon>Dyella</taxon>
    </lineage>
</organism>
<reference evidence="2" key="1">
    <citation type="submission" date="2020-10" db="EMBL/GenBank/DDBJ databases">
        <title>Phylogeny of dyella-like bacteria.</title>
        <authorList>
            <person name="Fu J."/>
        </authorList>
    </citation>
    <scope>NUCLEOTIDE SEQUENCE</scope>
    <source>
        <strain evidence="2">DHON07</strain>
    </source>
</reference>
<feature type="compositionally biased region" description="Basic and acidic residues" evidence="1">
    <location>
        <begin position="175"/>
        <end position="187"/>
    </location>
</feature>
<feature type="region of interest" description="Disordered" evidence="1">
    <location>
        <begin position="152"/>
        <end position="212"/>
    </location>
</feature>
<gene>
    <name evidence="2" type="ORF">ISS99_18805</name>
</gene>
<name>A0ABS2KLC2_9GAMM</name>
<evidence type="ECO:0000256" key="1">
    <source>
        <dbReference type="SAM" id="MobiDB-lite"/>
    </source>
</evidence>
<comment type="caution">
    <text evidence="2">The sequence shown here is derived from an EMBL/GenBank/DDBJ whole genome shotgun (WGS) entry which is preliminary data.</text>
</comment>
<dbReference type="Proteomes" id="UP001430193">
    <property type="component" value="Unassembled WGS sequence"/>
</dbReference>
<feature type="compositionally biased region" description="Acidic residues" evidence="1">
    <location>
        <begin position="188"/>
        <end position="199"/>
    </location>
</feature>
<evidence type="ECO:0000313" key="2">
    <source>
        <dbReference type="EMBL" id="MBM7131577.1"/>
    </source>
</evidence>
<proteinExistence type="predicted"/>